<feature type="transmembrane region" description="Helical" evidence="8">
    <location>
        <begin position="367"/>
        <end position="389"/>
    </location>
</feature>
<sequence>MTEKNHMFSFINKLRIGSVTQKLTVSFLIVILIGSLLLSLPFAHYSTAPDTPYFDHLFTAVSMVCVTGLSVFPISQVYNGLGQIIALLLMQIGGLGVVTLIAVSMFALRQRLGLSAQSLLQSALSRPDNTNLKHYLFSVYKITLTLEGLIAFILMFDFIPRFGWKSGMFNSLFLAVSAFCNAGFDNLGPDSLKDFLLNPLLNFTLAFAIIAGGLGFAVWLDLFQAFKCYLQRRPRRFRAAVRQISNQSRLVLYTTAFILFGGTLLSWLTEMGNAETLANHTVPQQVMISFFQTVTMRTAGFSTLSYLDTEAATNFLYIAQMIIGGAPGGTAGGIKVTTAAITFLLFKSELSGQSEVTFRHRVIHNKTIKQTLTVLIFFFALAAAGYFFLLLSESHLAPTALLFETVSAIATVGVSMDVTPELSSAGRFIIMLLMFVGRVGPITVLLSFLQKKEKVIHYTPTDISLG</sequence>
<feature type="transmembrane region" description="Helical" evidence="8">
    <location>
        <begin position="135"/>
        <end position="156"/>
    </location>
</feature>
<evidence type="ECO:0000256" key="2">
    <source>
        <dbReference type="ARBA" id="ARBA00022448"/>
    </source>
</evidence>
<dbReference type="GO" id="GO:0008324">
    <property type="term" value="F:monoatomic cation transmembrane transporter activity"/>
    <property type="evidence" value="ECO:0007669"/>
    <property type="project" value="InterPro"/>
</dbReference>
<evidence type="ECO:0000256" key="5">
    <source>
        <dbReference type="ARBA" id="ARBA00022989"/>
    </source>
</evidence>
<proteinExistence type="predicted"/>
<evidence type="ECO:0000313" key="11">
    <source>
        <dbReference type="EMBL" id="RFU53274.1"/>
    </source>
</evidence>
<reference evidence="9" key="4">
    <citation type="journal article" date="2019" name="Int. J. Syst. Evol. Microbiol.">
        <title>Streptococcus chenjunshii sp. nov. isolated from feces of Tibetan antelopes.</title>
        <authorList>
            <person name="Tian Z."/>
            <person name="Lu S."/>
            <person name="Jin D."/>
            <person name="Yang J."/>
            <person name="Pu J."/>
            <person name="Lai X.H."/>
            <person name="Bai X.N."/>
            <person name="Wu X.M."/>
            <person name="Li J."/>
            <person name="Wang S."/>
            <person name="Xu J."/>
        </authorList>
    </citation>
    <scope>NUCLEOTIDE SEQUENCE</scope>
    <source>
        <strain evidence="9">Z15</strain>
    </source>
</reference>
<evidence type="ECO:0000313" key="12">
    <source>
        <dbReference type="Proteomes" id="UP000246115"/>
    </source>
</evidence>
<dbReference type="GO" id="GO:0005886">
    <property type="term" value="C:plasma membrane"/>
    <property type="evidence" value="ECO:0007669"/>
    <property type="project" value="UniProtKB-SubCell"/>
</dbReference>
<dbReference type="InterPro" id="IPR003445">
    <property type="entry name" value="Cat_transpt"/>
</dbReference>
<keyword evidence="2" id="KW-0813">Transport</keyword>
<dbReference type="Proteomes" id="UP000262901">
    <property type="component" value="Unassembled WGS sequence"/>
</dbReference>
<evidence type="ECO:0000256" key="7">
    <source>
        <dbReference type="ARBA" id="ARBA00023136"/>
    </source>
</evidence>
<name>A0A372KMY2_9STRE</name>
<evidence type="ECO:0000313" key="13">
    <source>
        <dbReference type="Proteomes" id="UP000262901"/>
    </source>
</evidence>
<evidence type="ECO:0000256" key="1">
    <source>
        <dbReference type="ARBA" id="ARBA00004651"/>
    </source>
</evidence>
<dbReference type="RefSeq" id="WP_116878069.1">
    <property type="nucleotide sequence ID" value="NZ_CP031733.1"/>
</dbReference>
<evidence type="ECO:0000256" key="3">
    <source>
        <dbReference type="ARBA" id="ARBA00022475"/>
    </source>
</evidence>
<evidence type="ECO:0000256" key="4">
    <source>
        <dbReference type="ARBA" id="ARBA00022692"/>
    </source>
</evidence>
<keyword evidence="6" id="KW-0406">Ion transport</keyword>
<evidence type="ECO:0000313" key="9">
    <source>
        <dbReference type="EMBL" id="AXQ78091.1"/>
    </source>
</evidence>
<evidence type="ECO:0000256" key="6">
    <source>
        <dbReference type="ARBA" id="ARBA00023065"/>
    </source>
</evidence>
<feature type="transmembrane region" description="Helical" evidence="8">
    <location>
        <begin position="315"/>
        <end position="346"/>
    </location>
</feature>
<evidence type="ECO:0000313" key="14">
    <source>
        <dbReference type="Proteomes" id="UP000264056"/>
    </source>
</evidence>
<reference evidence="10 14" key="1">
    <citation type="submission" date="2018-08" db="EMBL/GenBank/DDBJ databases">
        <title>Draft genome of Streptococcus sp .nov. Z2.</title>
        <authorList>
            <person name="Tian Z."/>
        </authorList>
    </citation>
    <scope>NUCLEOTIDE SEQUENCE [LARGE SCALE GENOMIC DNA]</scope>
    <source>
        <strain evidence="10 14">Z2</strain>
    </source>
</reference>
<dbReference type="EMBL" id="CP031733">
    <property type="protein sequence ID" value="AXQ78091.1"/>
    <property type="molecule type" value="Genomic_DNA"/>
</dbReference>
<dbReference type="PANTHER" id="PTHR32024:SF1">
    <property type="entry name" value="KTR SYSTEM POTASSIUM UPTAKE PROTEIN B"/>
    <property type="match status" value="1"/>
</dbReference>
<gene>
    <name evidence="9" type="ORF">DDV21_002870</name>
    <name evidence="10" type="ORF">DDV22_04820</name>
    <name evidence="11" type="ORF">DDV23_05285</name>
</gene>
<reference evidence="12" key="3">
    <citation type="submission" date="2018-08" db="EMBL/GenBank/DDBJ databases">
        <title>Streptococcus chenjunshii sp. nov., isolated from stools sample of the Tibetan antelope in the Qinghai-Tibet plateau, China.</title>
        <authorList>
            <person name="Tian Z."/>
        </authorList>
    </citation>
    <scope>NUCLEOTIDE SEQUENCE [LARGE SCALE GENOMIC DNA]</scope>
    <source>
        <strain evidence="12">Z15</strain>
    </source>
</reference>
<dbReference type="EMBL" id="QVQZ01000009">
    <property type="protein sequence ID" value="RFU53274.1"/>
    <property type="molecule type" value="Genomic_DNA"/>
</dbReference>
<keyword evidence="3" id="KW-1003">Cell membrane</keyword>
<dbReference type="PANTHER" id="PTHR32024">
    <property type="entry name" value="TRK SYSTEM POTASSIUM UPTAKE PROTEIN TRKG-RELATED"/>
    <property type="match status" value="1"/>
</dbReference>
<feature type="transmembrane region" description="Helical" evidence="8">
    <location>
        <begin position="23"/>
        <end position="45"/>
    </location>
</feature>
<dbReference type="KEGG" id="schj:DDV21_002870"/>
<feature type="transmembrane region" description="Helical" evidence="8">
    <location>
        <begin position="57"/>
        <end position="78"/>
    </location>
</feature>
<feature type="transmembrane region" description="Helical" evidence="8">
    <location>
        <begin position="168"/>
        <end position="184"/>
    </location>
</feature>
<reference evidence="11 13" key="2">
    <citation type="submission" date="2018-08" db="EMBL/GenBank/DDBJ databases">
        <title>Draft genome of Streptococcus sp. nov. Z1.</title>
        <authorList>
            <person name="Tian Z."/>
        </authorList>
    </citation>
    <scope>NUCLEOTIDE SEQUENCE [LARGE SCALE GENOMIC DNA]</scope>
    <source>
        <strain evidence="11">Z1</strain>
        <strain evidence="13">Z1(2018)</strain>
    </source>
</reference>
<dbReference type="AlphaFoldDB" id="A0A372KMY2"/>
<dbReference type="GO" id="GO:0030001">
    <property type="term" value="P:metal ion transport"/>
    <property type="evidence" value="ECO:0007669"/>
    <property type="project" value="UniProtKB-ARBA"/>
</dbReference>
<dbReference type="Proteomes" id="UP000264056">
    <property type="component" value="Unassembled WGS sequence"/>
</dbReference>
<evidence type="ECO:0000313" key="10">
    <source>
        <dbReference type="EMBL" id="RFU51186.1"/>
    </source>
</evidence>
<protein>
    <submittedName>
        <fullName evidence="11">TrkH family potassium uptake protein</fullName>
    </submittedName>
</protein>
<keyword evidence="4 8" id="KW-0812">Transmembrane</keyword>
<keyword evidence="5 8" id="KW-1133">Transmembrane helix</keyword>
<keyword evidence="14" id="KW-1185">Reference proteome</keyword>
<evidence type="ECO:0000256" key="8">
    <source>
        <dbReference type="SAM" id="Phobius"/>
    </source>
</evidence>
<dbReference type="Pfam" id="PF02386">
    <property type="entry name" value="TrkH"/>
    <property type="match status" value="1"/>
</dbReference>
<accession>A0A346NAP6</accession>
<feature type="transmembrane region" description="Helical" evidence="8">
    <location>
        <begin position="428"/>
        <end position="449"/>
    </location>
</feature>
<organism evidence="11 13">
    <name type="scientific">Streptococcus chenjunshii</name>
    <dbReference type="NCBI Taxonomy" id="2173853"/>
    <lineage>
        <taxon>Bacteria</taxon>
        <taxon>Bacillati</taxon>
        <taxon>Bacillota</taxon>
        <taxon>Bacilli</taxon>
        <taxon>Lactobacillales</taxon>
        <taxon>Streptococcaceae</taxon>
        <taxon>Streptococcus</taxon>
    </lineage>
</organism>
<dbReference type="Proteomes" id="UP000246115">
    <property type="component" value="Chromosome"/>
</dbReference>
<feature type="transmembrane region" description="Helical" evidence="8">
    <location>
        <begin position="85"/>
        <end position="108"/>
    </location>
</feature>
<dbReference type="EMBL" id="QVQY01000009">
    <property type="protein sequence ID" value="RFU51186.1"/>
    <property type="molecule type" value="Genomic_DNA"/>
</dbReference>
<comment type="subcellular location">
    <subcellularLocation>
        <location evidence="1">Cell membrane</location>
        <topology evidence="1">Multi-pass membrane protein</topology>
    </subcellularLocation>
</comment>
<feature type="transmembrane region" description="Helical" evidence="8">
    <location>
        <begin position="204"/>
        <end position="230"/>
    </location>
</feature>
<feature type="transmembrane region" description="Helical" evidence="8">
    <location>
        <begin position="250"/>
        <end position="268"/>
    </location>
</feature>
<keyword evidence="7 8" id="KW-0472">Membrane</keyword>
<accession>A0A372KMY2</accession>
<dbReference type="OrthoDB" id="9810952at2"/>